<evidence type="ECO:0000256" key="1">
    <source>
        <dbReference type="ARBA" id="ARBA00004141"/>
    </source>
</evidence>
<comment type="caution">
    <text evidence="10">The sequence shown here is derived from an EMBL/GenBank/DDBJ whole genome shotgun (WGS) entry which is preliminary data.</text>
</comment>
<dbReference type="Gene3D" id="1.20.1070.10">
    <property type="entry name" value="Rhodopsin 7-helix transmembrane proteins"/>
    <property type="match status" value="1"/>
</dbReference>
<evidence type="ECO:0000256" key="6">
    <source>
        <dbReference type="ARBA" id="ARBA00023170"/>
    </source>
</evidence>
<dbReference type="PROSITE" id="PS50262">
    <property type="entry name" value="G_PROTEIN_RECEP_F1_2"/>
    <property type="match status" value="1"/>
</dbReference>
<keyword evidence="2 8" id="KW-0812">Transmembrane</keyword>
<dbReference type="GO" id="GO:0008528">
    <property type="term" value="F:G protein-coupled peptide receptor activity"/>
    <property type="evidence" value="ECO:0007669"/>
    <property type="project" value="InterPro"/>
</dbReference>
<gene>
    <name evidence="10" type="ORF">ElyMa_005723800</name>
</gene>
<evidence type="ECO:0000256" key="4">
    <source>
        <dbReference type="ARBA" id="ARBA00023040"/>
    </source>
</evidence>
<reference evidence="10 11" key="1">
    <citation type="journal article" date="2021" name="Elife">
        <title>Chloroplast acquisition without the gene transfer in kleptoplastic sea slugs, Plakobranchus ocellatus.</title>
        <authorList>
            <person name="Maeda T."/>
            <person name="Takahashi S."/>
            <person name="Yoshida T."/>
            <person name="Shimamura S."/>
            <person name="Takaki Y."/>
            <person name="Nagai Y."/>
            <person name="Toyoda A."/>
            <person name="Suzuki Y."/>
            <person name="Arimoto A."/>
            <person name="Ishii H."/>
            <person name="Satoh N."/>
            <person name="Nishiyama T."/>
            <person name="Hasebe M."/>
            <person name="Maruyama T."/>
            <person name="Minagawa J."/>
            <person name="Obokata J."/>
            <person name="Shigenobu S."/>
        </authorList>
    </citation>
    <scope>NUCLEOTIDE SEQUENCE [LARGE SCALE GENOMIC DNA]</scope>
</reference>
<evidence type="ECO:0000256" key="7">
    <source>
        <dbReference type="ARBA" id="ARBA00023224"/>
    </source>
</evidence>
<feature type="transmembrane region" description="Helical" evidence="8">
    <location>
        <begin position="307"/>
        <end position="332"/>
    </location>
</feature>
<protein>
    <submittedName>
        <fullName evidence="10">Chemosensory receptor A</fullName>
    </submittedName>
</protein>
<keyword evidence="5 8" id="KW-0472">Membrane</keyword>
<dbReference type="InterPro" id="IPR017452">
    <property type="entry name" value="GPCR_Rhodpsn_7TM"/>
</dbReference>
<name>A0AAV4FLG6_9GAST</name>
<feature type="transmembrane region" description="Helical" evidence="8">
    <location>
        <begin position="128"/>
        <end position="148"/>
    </location>
</feature>
<keyword evidence="7" id="KW-0807">Transducer</keyword>
<feature type="domain" description="G-protein coupled receptors family 1 profile" evidence="9">
    <location>
        <begin position="52"/>
        <end position="331"/>
    </location>
</feature>
<sequence length="353" mass="39296">MEASNLTASQAQNLSDPTAASGLSLPYQQEFYLTIKILAPVLPVITCFGLCSNITNIVVFLKAGAKDNVTVLLLCLAISDLVFLILMTPSNFRFIILALVPSFSFAFHPFILQSLFYWPAQTVYDLSAFISVSLGVVRCACVAMPLKFKLVFTKSRTVKWVMFLVIFAILLRSPVLTIHRLSWVADPGSNVSSLTVVLVDRETMSRINDILNRGFIVNMTYATMVTCVAILFFKIRQAAKIRRSCTGKPLQASGKPSPQGLSTKDLQVVKSVVLVCTIFILLQLPFLLLSIIRLVDPEVDNQKRLLFLFGIFGRVNATCSHVNASVNIFIYYNYNSKYRSVLKALISVKRTKQ</sequence>
<dbReference type="SUPFAM" id="SSF81321">
    <property type="entry name" value="Family A G protein-coupled receptor-like"/>
    <property type="match status" value="1"/>
</dbReference>
<evidence type="ECO:0000313" key="10">
    <source>
        <dbReference type="EMBL" id="GFR73221.1"/>
    </source>
</evidence>
<keyword evidence="6 10" id="KW-0675">Receptor</keyword>
<dbReference type="EMBL" id="BMAT01011468">
    <property type="protein sequence ID" value="GFR73221.1"/>
    <property type="molecule type" value="Genomic_DNA"/>
</dbReference>
<evidence type="ECO:0000256" key="5">
    <source>
        <dbReference type="ARBA" id="ARBA00023136"/>
    </source>
</evidence>
<dbReference type="Pfam" id="PF10324">
    <property type="entry name" value="7TM_GPCR_Srw"/>
    <property type="match status" value="1"/>
</dbReference>
<dbReference type="GO" id="GO:0005886">
    <property type="term" value="C:plasma membrane"/>
    <property type="evidence" value="ECO:0007669"/>
    <property type="project" value="TreeGrafter"/>
</dbReference>
<feature type="transmembrane region" description="Helical" evidence="8">
    <location>
        <begin position="69"/>
        <end position="87"/>
    </location>
</feature>
<organism evidence="10 11">
    <name type="scientific">Elysia marginata</name>
    <dbReference type="NCBI Taxonomy" id="1093978"/>
    <lineage>
        <taxon>Eukaryota</taxon>
        <taxon>Metazoa</taxon>
        <taxon>Spiralia</taxon>
        <taxon>Lophotrochozoa</taxon>
        <taxon>Mollusca</taxon>
        <taxon>Gastropoda</taxon>
        <taxon>Heterobranchia</taxon>
        <taxon>Euthyneura</taxon>
        <taxon>Panpulmonata</taxon>
        <taxon>Sacoglossa</taxon>
        <taxon>Placobranchoidea</taxon>
        <taxon>Plakobranchidae</taxon>
        <taxon>Elysia</taxon>
    </lineage>
</organism>
<evidence type="ECO:0000259" key="9">
    <source>
        <dbReference type="PROSITE" id="PS50262"/>
    </source>
</evidence>
<evidence type="ECO:0000256" key="8">
    <source>
        <dbReference type="SAM" id="Phobius"/>
    </source>
</evidence>
<dbReference type="Proteomes" id="UP000762676">
    <property type="component" value="Unassembled WGS sequence"/>
</dbReference>
<proteinExistence type="predicted"/>
<feature type="transmembrane region" description="Helical" evidence="8">
    <location>
        <begin position="37"/>
        <end position="63"/>
    </location>
</feature>
<feature type="transmembrane region" description="Helical" evidence="8">
    <location>
        <begin position="272"/>
        <end position="295"/>
    </location>
</feature>
<feature type="transmembrane region" description="Helical" evidence="8">
    <location>
        <begin position="94"/>
        <end position="116"/>
    </location>
</feature>
<dbReference type="PANTHER" id="PTHR24243:SF233">
    <property type="entry name" value="THYROTROPIN-RELEASING HORMONE RECEPTOR"/>
    <property type="match status" value="1"/>
</dbReference>
<keyword evidence="11" id="KW-1185">Reference proteome</keyword>
<accession>A0AAV4FLG6</accession>
<evidence type="ECO:0000313" key="11">
    <source>
        <dbReference type="Proteomes" id="UP000762676"/>
    </source>
</evidence>
<dbReference type="PRINTS" id="PR00237">
    <property type="entry name" value="GPCRRHODOPSN"/>
</dbReference>
<evidence type="ECO:0000256" key="3">
    <source>
        <dbReference type="ARBA" id="ARBA00022989"/>
    </source>
</evidence>
<dbReference type="InterPro" id="IPR019427">
    <property type="entry name" value="7TM_GPCR_serpentine_rcpt_Srw"/>
</dbReference>
<feature type="transmembrane region" description="Helical" evidence="8">
    <location>
        <begin position="160"/>
        <end position="179"/>
    </location>
</feature>
<comment type="subcellular location">
    <subcellularLocation>
        <location evidence="1">Membrane</location>
        <topology evidence="1">Multi-pass membrane protein</topology>
    </subcellularLocation>
</comment>
<keyword evidence="4" id="KW-0297">G-protein coupled receptor</keyword>
<keyword evidence="3 8" id="KW-1133">Transmembrane helix</keyword>
<dbReference type="PANTHER" id="PTHR24243">
    <property type="entry name" value="G-PROTEIN COUPLED RECEPTOR"/>
    <property type="match status" value="1"/>
</dbReference>
<dbReference type="AlphaFoldDB" id="A0AAV4FLG6"/>
<dbReference type="InterPro" id="IPR000276">
    <property type="entry name" value="GPCR_Rhodpsn"/>
</dbReference>
<feature type="transmembrane region" description="Helical" evidence="8">
    <location>
        <begin position="215"/>
        <end position="233"/>
    </location>
</feature>
<evidence type="ECO:0000256" key="2">
    <source>
        <dbReference type="ARBA" id="ARBA00022692"/>
    </source>
</evidence>